<gene>
    <name evidence="1" type="ORF">EB796_016664</name>
</gene>
<keyword evidence="2" id="KW-1185">Reference proteome</keyword>
<organism evidence="1 2">
    <name type="scientific">Bugula neritina</name>
    <name type="common">Brown bryozoan</name>
    <name type="synonym">Sertularia neritina</name>
    <dbReference type="NCBI Taxonomy" id="10212"/>
    <lineage>
        <taxon>Eukaryota</taxon>
        <taxon>Metazoa</taxon>
        <taxon>Spiralia</taxon>
        <taxon>Lophotrochozoa</taxon>
        <taxon>Bryozoa</taxon>
        <taxon>Gymnolaemata</taxon>
        <taxon>Cheilostomatida</taxon>
        <taxon>Flustrina</taxon>
        <taxon>Buguloidea</taxon>
        <taxon>Bugulidae</taxon>
        <taxon>Bugula</taxon>
    </lineage>
</organism>
<accession>A0A7J7JG86</accession>
<proteinExistence type="predicted"/>
<protein>
    <submittedName>
        <fullName evidence="1">Uncharacterized protein</fullName>
    </submittedName>
</protein>
<sequence>MALIEDDSKCPKPDIRCSEDGTECAVGCPAYDKSFTECKETSDCAQNRVCCQDPCPNSPLKLCFPDNEKVSRQKTAISKPAIQPPPQSTVMVDEEVKADRKKKLQNLVCPIGDLSSCIGWVAEPGKNGTGTCVSQKDCAEDRVCCKITECFDGLKHCVKQIKESALRKGCPTPSYFKFSPSKEQKLIKCAGDKDCTGNRLCCQLDVYGTKGCTPSSIN</sequence>
<name>A0A7J7JG86_BUGNE</name>
<reference evidence="1" key="1">
    <citation type="submission" date="2020-06" db="EMBL/GenBank/DDBJ databases">
        <title>Draft genome of Bugula neritina, a colonial animal packing powerful symbionts and potential medicines.</title>
        <authorList>
            <person name="Rayko M."/>
        </authorList>
    </citation>
    <scope>NUCLEOTIDE SEQUENCE [LARGE SCALE GENOMIC DNA]</scope>
    <source>
        <strain evidence="1">Kwan_BN1</strain>
    </source>
</reference>
<evidence type="ECO:0000313" key="1">
    <source>
        <dbReference type="EMBL" id="KAF6025047.1"/>
    </source>
</evidence>
<dbReference type="EMBL" id="VXIV02002502">
    <property type="protein sequence ID" value="KAF6025047.1"/>
    <property type="molecule type" value="Genomic_DNA"/>
</dbReference>
<comment type="caution">
    <text evidence="1">The sequence shown here is derived from an EMBL/GenBank/DDBJ whole genome shotgun (WGS) entry which is preliminary data.</text>
</comment>
<dbReference type="Proteomes" id="UP000593567">
    <property type="component" value="Unassembled WGS sequence"/>
</dbReference>
<evidence type="ECO:0000313" key="2">
    <source>
        <dbReference type="Proteomes" id="UP000593567"/>
    </source>
</evidence>
<dbReference type="AlphaFoldDB" id="A0A7J7JG86"/>